<sequence>MNTAAPVAAFWSRPRVAVAAAVVLATALLLGLLLYALLPGLARTADSRHYLAAAASFAETGQLLNADGTPYTSWGPLYPLLLALGSRHVLAWATGLHVLASLTCLWSWGYLAMQLLPRRAVVAWSLLVLALAAPWLITAKFIWAEAGFQALFGLYAVALYRWLRTRRPGWLIAATVAGVLLPLQRTSGVFLLLGVGAGLVLAYPAELRRHWRALNVHAVIISSAAGSWLWHAQHVAAQPEVYRSRGWQGLRETLGDYGYVLTRWLVPVQQAGWPKHWLFELLLPALLLALAAMVWRSRQPFLRLLGAVLLTYILCHIGITVLSRAGGNVYDVERYAAAVYGPFVLLLAEAAGRLAVRRCWVLLVLACWLAYPAVRAARVARFCHQLPVPIR</sequence>
<feature type="transmembrane region" description="Helical" evidence="1">
    <location>
        <begin position="169"/>
        <end position="202"/>
    </location>
</feature>
<dbReference type="EMBL" id="VAJM01000019">
    <property type="protein sequence ID" value="TLM88346.1"/>
    <property type="molecule type" value="Genomic_DNA"/>
</dbReference>
<feature type="transmembrane region" description="Helical" evidence="1">
    <location>
        <begin position="89"/>
        <end position="109"/>
    </location>
</feature>
<gene>
    <name evidence="2" type="ORF">FDY95_24515</name>
</gene>
<accession>A0A5R8WIC9</accession>
<evidence type="ECO:0000256" key="1">
    <source>
        <dbReference type="SAM" id="Phobius"/>
    </source>
</evidence>
<keyword evidence="1" id="KW-1133">Transmembrane helix</keyword>
<dbReference type="Proteomes" id="UP000305517">
    <property type="component" value="Unassembled WGS sequence"/>
</dbReference>
<evidence type="ECO:0008006" key="4">
    <source>
        <dbReference type="Google" id="ProtNLM"/>
    </source>
</evidence>
<evidence type="ECO:0000313" key="3">
    <source>
        <dbReference type="Proteomes" id="UP000305517"/>
    </source>
</evidence>
<name>A0A5R8WIC9_9BACT</name>
<comment type="caution">
    <text evidence="2">The sequence shown here is derived from an EMBL/GenBank/DDBJ whole genome shotgun (WGS) entry which is preliminary data.</text>
</comment>
<feature type="transmembrane region" description="Helical" evidence="1">
    <location>
        <begin position="121"/>
        <end position="139"/>
    </location>
</feature>
<feature type="transmembrane region" description="Helical" evidence="1">
    <location>
        <begin position="16"/>
        <end position="38"/>
    </location>
</feature>
<dbReference type="OrthoDB" id="870653at2"/>
<evidence type="ECO:0000313" key="2">
    <source>
        <dbReference type="EMBL" id="TLM88346.1"/>
    </source>
</evidence>
<dbReference type="RefSeq" id="WP_138082121.1">
    <property type="nucleotide sequence ID" value="NZ_VAJM01000019.1"/>
</dbReference>
<feature type="transmembrane region" description="Helical" evidence="1">
    <location>
        <begin position="146"/>
        <end position="163"/>
    </location>
</feature>
<dbReference type="AlphaFoldDB" id="A0A5R8WIC9"/>
<keyword evidence="1" id="KW-0472">Membrane</keyword>
<feature type="transmembrane region" description="Helical" evidence="1">
    <location>
        <begin position="277"/>
        <end position="295"/>
    </location>
</feature>
<reference evidence="2 3" key="1">
    <citation type="submission" date="2019-05" db="EMBL/GenBank/DDBJ databases">
        <title>Hymenobacter edaphi sp. nov., isolated from abandoned arsenic-contaminated farmland soil.</title>
        <authorList>
            <person name="Nie L."/>
        </authorList>
    </citation>
    <scope>NUCLEOTIDE SEQUENCE [LARGE SCALE GENOMIC DNA]</scope>
    <source>
        <strain evidence="2 3">1-3-3-8</strain>
    </source>
</reference>
<protein>
    <recommendedName>
        <fullName evidence="4">Glycosyltransferase RgtA/B/C/D-like domain-containing protein</fullName>
    </recommendedName>
</protein>
<feature type="transmembrane region" description="Helical" evidence="1">
    <location>
        <begin position="335"/>
        <end position="352"/>
    </location>
</feature>
<organism evidence="2 3">
    <name type="scientific">Hymenobacter jeollabukensis</name>
    <dbReference type="NCBI Taxonomy" id="2025313"/>
    <lineage>
        <taxon>Bacteria</taxon>
        <taxon>Pseudomonadati</taxon>
        <taxon>Bacteroidota</taxon>
        <taxon>Cytophagia</taxon>
        <taxon>Cytophagales</taxon>
        <taxon>Hymenobacteraceae</taxon>
        <taxon>Hymenobacter</taxon>
    </lineage>
</organism>
<feature type="transmembrane region" description="Helical" evidence="1">
    <location>
        <begin position="302"/>
        <end position="323"/>
    </location>
</feature>
<keyword evidence="3" id="KW-1185">Reference proteome</keyword>
<keyword evidence="1" id="KW-0812">Transmembrane</keyword>
<proteinExistence type="predicted"/>